<dbReference type="AlphaFoldDB" id="A0A6I2UEZ9"/>
<evidence type="ECO:0000313" key="2">
    <source>
        <dbReference type="Proteomes" id="UP000433181"/>
    </source>
</evidence>
<keyword evidence="2" id="KW-1185">Reference proteome</keyword>
<name>A0A6I2UEZ9_9FIRM</name>
<reference evidence="1 2" key="1">
    <citation type="submission" date="2019-08" db="EMBL/GenBank/DDBJ databases">
        <title>In-depth cultivation of the pig gut microbiome towards novel bacterial diversity and tailored functional studies.</title>
        <authorList>
            <person name="Wylensek D."/>
            <person name="Hitch T.C.A."/>
            <person name="Clavel T."/>
        </authorList>
    </citation>
    <scope>NUCLEOTIDE SEQUENCE [LARGE SCALE GENOMIC DNA]</scope>
    <source>
        <strain evidence="1 2">WCA-693-APC-5D-A</strain>
    </source>
</reference>
<dbReference type="Proteomes" id="UP000433181">
    <property type="component" value="Unassembled WGS sequence"/>
</dbReference>
<comment type="caution">
    <text evidence="1">The sequence shown here is derived from an EMBL/GenBank/DDBJ whole genome shotgun (WGS) entry which is preliminary data.</text>
</comment>
<evidence type="ECO:0008006" key="3">
    <source>
        <dbReference type="Google" id="ProtNLM"/>
    </source>
</evidence>
<proteinExistence type="predicted"/>
<organism evidence="1 2">
    <name type="scientific">Anaerovibrio slackiae</name>
    <dbReference type="NCBI Taxonomy" id="2652309"/>
    <lineage>
        <taxon>Bacteria</taxon>
        <taxon>Bacillati</taxon>
        <taxon>Bacillota</taxon>
        <taxon>Negativicutes</taxon>
        <taxon>Selenomonadales</taxon>
        <taxon>Selenomonadaceae</taxon>
        <taxon>Anaerovibrio</taxon>
    </lineage>
</organism>
<sequence length="61" mass="6868">MKISIDYAAHQMGVSPSFLRAGLQRGAFPFGTAYKNDNRWSYYIFPAKFQEYIGSACPQGI</sequence>
<gene>
    <name evidence="1" type="ORF">FYJ84_03995</name>
</gene>
<accession>A0A6I2UEZ9</accession>
<dbReference type="EMBL" id="VUNR01000005">
    <property type="protein sequence ID" value="MSU08154.1"/>
    <property type="molecule type" value="Genomic_DNA"/>
</dbReference>
<protein>
    <recommendedName>
        <fullName evidence="3">DNA-binding protein</fullName>
    </recommendedName>
</protein>
<evidence type="ECO:0000313" key="1">
    <source>
        <dbReference type="EMBL" id="MSU08154.1"/>
    </source>
</evidence>